<gene>
    <name evidence="9" type="ORF">A5804_001266</name>
</gene>
<evidence type="ECO:0000256" key="2">
    <source>
        <dbReference type="ARBA" id="ARBA00022448"/>
    </source>
</evidence>
<evidence type="ECO:0000256" key="7">
    <source>
        <dbReference type="ARBA" id="ARBA00022777"/>
    </source>
</evidence>
<sequence>MGVVNLARVDERLIHGQVMVTLSQKSGVNSIFVVDEVVAKDKFMRDLYKNAGSRTGQKTIVITPEKAKFYWDEYQFKEYNCILIAKTVQTIYDLVKHGIPMEELNIGGIAQKNPDTDLLVTKSVYLNKSDAEKLKEMNEQYGVKNIYFQATPSAPKTELKDVLNKFDLS</sequence>
<evidence type="ECO:0000313" key="10">
    <source>
        <dbReference type="Proteomes" id="UP000194737"/>
    </source>
</evidence>
<organism evidence="9 10">
    <name type="scientific">Enterococcus faecium</name>
    <name type="common">Streptococcus faecium</name>
    <dbReference type="NCBI Taxonomy" id="1352"/>
    <lineage>
        <taxon>Bacteria</taxon>
        <taxon>Bacillati</taxon>
        <taxon>Bacillota</taxon>
        <taxon>Bacilli</taxon>
        <taxon>Lactobacillales</taxon>
        <taxon>Enterococcaceae</taxon>
        <taxon>Enterococcus</taxon>
    </lineage>
</organism>
<feature type="domain" description="PTS EIIB type-4" evidence="8">
    <location>
        <begin position="1"/>
        <end position="169"/>
    </location>
</feature>
<keyword evidence="2" id="KW-0813">Transport</keyword>
<dbReference type="GO" id="GO:0016301">
    <property type="term" value="F:kinase activity"/>
    <property type="evidence" value="ECO:0007669"/>
    <property type="project" value="UniProtKB-KW"/>
</dbReference>
<evidence type="ECO:0000256" key="6">
    <source>
        <dbReference type="ARBA" id="ARBA00022683"/>
    </source>
</evidence>
<reference evidence="9 10" key="1">
    <citation type="submission" date="2017-05" db="EMBL/GenBank/DDBJ databases">
        <title>The Genome Sequence of Enterococcus faecium 6F2_DIV0138.</title>
        <authorList>
            <consortium name="The Broad Institute Genomics Platform"/>
            <consortium name="The Broad Institute Genomic Center for Infectious Diseases"/>
            <person name="Earl A."/>
            <person name="Manson A."/>
            <person name="Schwartman J."/>
            <person name="Gilmore M."/>
            <person name="Abouelleil A."/>
            <person name="Cao P."/>
            <person name="Chapman S."/>
            <person name="Cusick C."/>
            <person name="Shea T."/>
            <person name="Young S."/>
            <person name="Neafsey D."/>
            <person name="Nusbaum C."/>
            <person name="Birren B."/>
        </authorList>
    </citation>
    <scope>NUCLEOTIDE SEQUENCE [LARGE SCALE GENOMIC DNA]</scope>
    <source>
        <strain evidence="9 10">6F2_DIV0138</strain>
    </source>
</reference>
<dbReference type="GO" id="GO:0009401">
    <property type="term" value="P:phosphoenolpyruvate-dependent sugar phosphotransferase system"/>
    <property type="evidence" value="ECO:0007669"/>
    <property type="project" value="UniProtKB-KW"/>
</dbReference>
<dbReference type="Gene3D" id="3.40.35.10">
    <property type="entry name" value="Phosphotransferase system, sorbose subfamily IIB component"/>
    <property type="match status" value="1"/>
</dbReference>
<comment type="subcellular location">
    <subcellularLocation>
        <location evidence="1">Cytoplasm</location>
    </subcellularLocation>
</comment>
<keyword evidence="6" id="KW-0598">Phosphotransferase system</keyword>
<evidence type="ECO:0000259" key="8">
    <source>
        <dbReference type="PROSITE" id="PS51101"/>
    </source>
</evidence>
<dbReference type="InterPro" id="IPR036667">
    <property type="entry name" value="PTS_IIB_sorbose-sp_sf"/>
</dbReference>
<dbReference type="PROSITE" id="PS51101">
    <property type="entry name" value="PTS_EIIB_TYPE_4"/>
    <property type="match status" value="1"/>
</dbReference>
<evidence type="ECO:0000256" key="1">
    <source>
        <dbReference type="ARBA" id="ARBA00004496"/>
    </source>
</evidence>
<dbReference type="SUPFAM" id="SSF52728">
    <property type="entry name" value="PTS IIb component"/>
    <property type="match status" value="1"/>
</dbReference>
<keyword evidence="3" id="KW-0963">Cytoplasm</keyword>
<keyword evidence="4" id="KW-0762">Sugar transport</keyword>
<keyword evidence="5" id="KW-0808">Transferase</keyword>
<keyword evidence="7" id="KW-0418">Kinase</keyword>
<protein>
    <submittedName>
        <fullName evidence="9">PTS system mannose/fructose/sorbose-specific IIB component</fullName>
    </submittedName>
</protein>
<accession>A0AB73PMU9</accession>
<name>A0AB73PMU9_ENTFC</name>
<evidence type="ECO:0000313" key="9">
    <source>
        <dbReference type="EMBL" id="OTN99775.1"/>
    </source>
</evidence>
<evidence type="ECO:0000256" key="3">
    <source>
        <dbReference type="ARBA" id="ARBA00022490"/>
    </source>
</evidence>
<evidence type="ECO:0000256" key="5">
    <source>
        <dbReference type="ARBA" id="ARBA00022679"/>
    </source>
</evidence>
<dbReference type="RefSeq" id="WP_086324750.1">
    <property type="nucleotide sequence ID" value="NZ_NGLB01000001.1"/>
</dbReference>
<dbReference type="Proteomes" id="UP000194737">
    <property type="component" value="Unassembled WGS sequence"/>
</dbReference>
<dbReference type="EMBL" id="NGLB01000001">
    <property type="protein sequence ID" value="OTN99775.1"/>
    <property type="molecule type" value="Genomic_DNA"/>
</dbReference>
<proteinExistence type="predicted"/>
<comment type="caution">
    <text evidence="9">The sequence shown here is derived from an EMBL/GenBank/DDBJ whole genome shotgun (WGS) entry which is preliminary data.</text>
</comment>
<evidence type="ECO:0000256" key="4">
    <source>
        <dbReference type="ARBA" id="ARBA00022597"/>
    </source>
</evidence>
<dbReference type="Pfam" id="PF03830">
    <property type="entry name" value="PTSIIB_sorb"/>
    <property type="match status" value="1"/>
</dbReference>
<dbReference type="InterPro" id="IPR004720">
    <property type="entry name" value="PTS_IIB_sorbose-sp"/>
</dbReference>
<dbReference type="GO" id="GO:0005737">
    <property type="term" value="C:cytoplasm"/>
    <property type="evidence" value="ECO:0007669"/>
    <property type="project" value="UniProtKB-SubCell"/>
</dbReference>
<dbReference type="AlphaFoldDB" id="A0AB73PMU9"/>
<dbReference type="GO" id="GO:0008982">
    <property type="term" value="F:protein-N(PI)-phosphohistidine-sugar phosphotransferase activity"/>
    <property type="evidence" value="ECO:0007669"/>
    <property type="project" value="InterPro"/>
</dbReference>